<gene>
    <name evidence="2" type="ORF">Q8791_11385</name>
</gene>
<keyword evidence="3" id="KW-1185">Reference proteome</keyword>
<dbReference type="Proteomes" id="UP001356095">
    <property type="component" value="Unassembled WGS sequence"/>
</dbReference>
<reference evidence="2 3" key="1">
    <citation type="submission" date="2023-08" db="EMBL/GenBank/DDBJ databases">
        <authorList>
            <person name="Girao M."/>
            <person name="Carvalho M.F."/>
        </authorList>
    </citation>
    <scope>NUCLEOTIDE SEQUENCE [LARGE SCALE GENOMIC DNA]</scope>
    <source>
        <strain evidence="2 3">CT-R113</strain>
    </source>
</reference>
<feature type="compositionally biased region" description="Basic residues" evidence="1">
    <location>
        <begin position="42"/>
        <end position="60"/>
    </location>
</feature>
<organism evidence="2 3">
    <name type="scientific">Nocardiopsis codii</name>
    <dbReference type="NCBI Taxonomy" id="3065942"/>
    <lineage>
        <taxon>Bacteria</taxon>
        <taxon>Bacillati</taxon>
        <taxon>Actinomycetota</taxon>
        <taxon>Actinomycetes</taxon>
        <taxon>Streptosporangiales</taxon>
        <taxon>Nocardiopsidaceae</taxon>
        <taxon>Nocardiopsis</taxon>
    </lineage>
</organism>
<feature type="region of interest" description="Disordered" evidence="1">
    <location>
        <begin position="1"/>
        <end position="66"/>
    </location>
</feature>
<proteinExistence type="predicted"/>
<protein>
    <submittedName>
        <fullName evidence="2">Uncharacterized protein</fullName>
    </submittedName>
</protein>
<evidence type="ECO:0000313" key="3">
    <source>
        <dbReference type="Proteomes" id="UP001356095"/>
    </source>
</evidence>
<dbReference type="EMBL" id="JAUZMY010000009">
    <property type="protein sequence ID" value="MEE2037821.1"/>
    <property type="molecule type" value="Genomic_DNA"/>
</dbReference>
<sequence length="66" mass="7354">MRVRPTAVPLTAPYLPVVAPTAEHRTTPAPAVRGLPGARTDQRRRNHPQPRPVPHPRRPFRPGGNR</sequence>
<comment type="caution">
    <text evidence="2">The sequence shown here is derived from an EMBL/GenBank/DDBJ whole genome shotgun (WGS) entry which is preliminary data.</text>
</comment>
<accession>A0ABU7K6F1</accession>
<name>A0ABU7K6F1_9ACTN</name>
<evidence type="ECO:0000256" key="1">
    <source>
        <dbReference type="SAM" id="MobiDB-lite"/>
    </source>
</evidence>
<evidence type="ECO:0000313" key="2">
    <source>
        <dbReference type="EMBL" id="MEE2037821.1"/>
    </source>
</evidence>